<dbReference type="GO" id="GO:0016740">
    <property type="term" value="F:transferase activity"/>
    <property type="evidence" value="ECO:0007669"/>
    <property type="project" value="UniProtKB-KW"/>
</dbReference>
<keyword evidence="3" id="KW-0808">Transferase</keyword>
<keyword evidence="5" id="KW-0456">Lyase</keyword>
<keyword evidence="2" id="KW-0963">Cytoplasm</keyword>
<evidence type="ECO:0000256" key="4">
    <source>
        <dbReference type="ARBA" id="ARBA00023270"/>
    </source>
</evidence>
<sequence length="226" mass="24796">MKYLLDTANLDAIRYYTDIFPIAGVTSNPSIVKKEGKIDFFAHMNEIRSIIGMDKTLHIQVTALDTDGMLRDAETILNKVDDQVCVKVPVTLEGIKAIKTLKKQDVNVTATAIYSKQQGFLAMEAGADYIAPYFNRMENMGIDPDDVIASFAEMIGLYGYHTQILGASFKNAGQVDRAFLAGAQTATMDPSILSAALTQAHILKAVDNFDADWKSVYGDVTISELQ</sequence>
<gene>
    <name evidence="5" type="primary">fsaA</name>
    <name evidence="5" type="ORF">ERS852526_00673</name>
</gene>
<comment type="subcellular location">
    <subcellularLocation>
        <location evidence="1">Cytoplasm</location>
    </subcellularLocation>
</comment>
<dbReference type="AlphaFoldDB" id="A0A174LIG0"/>
<dbReference type="PANTHER" id="PTHR10683">
    <property type="entry name" value="TRANSALDOLASE"/>
    <property type="match status" value="1"/>
</dbReference>
<proteinExistence type="predicted"/>
<dbReference type="PROSITE" id="PS00958">
    <property type="entry name" value="TRANSALDOLASE_2"/>
    <property type="match status" value="1"/>
</dbReference>
<dbReference type="NCBIfam" id="NF009299">
    <property type="entry name" value="PRK12656.1"/>
    <property type="match status" value="1"/>
</dbReference>
<dbReference type="RefSeq" id="WP_055281924.1">
    <property type="nucleotide sequence ID" value="NZ_CZAY01000004.1"/>
</dbReference>
<evidence type="ECO:0000256" key="2">
    <source>
        <dbReference type="ARBA" id="ARBA00022490"/>
    </source>
</evidence>
<dbReference type="EMBL" id="CZAY01000004">
    <property type="protein sequence ID" value="CUP21249.1"/>
    <property type="molecule type" value="Genomic_DNA"/>
</dbReference>
<dbReference type="FunFam" id="3.20.20.70:FF:000018">
    <property type="entry name" value="Probable transaldolase"/>
    <property type="match status" value="1"/>
</dbReference>
<dbReference type="GO" id="GO:0005737">
    <property type="term" value="C:cytoplasm"/>
    <property type="evidence" value="ECO:0007669"/>
    <property type="project" value="UniProtKB-SubCell"/>
</dbReference>
<dbReference type="PANTHER" id="PTHR10683:SF28">
    <property type="entry name" value="TRANSALDOLASE C"/>
    <property type="match status" value="1"/>
</dbReference>
<dbReference type="GO" id="GO:0005975">
    <property type="term" value="P:carbohydrate metabolic process"/>
    <property type="evidence" value="ECO:0007669"/>
    <property type="project" value="InterPro"/>
</dbReference>
<dbReference type="Pfam" id="PF00923">
    <property type="entry name" value="TAL_FSA"/>
    <property type="match status" value="1"/>
</dbReference>
<dbReference type="EC" id="4.1.2.-" evidence="5"/>
<dbReference type="PROSITE" id="PS01054">
    <property type="entry name" value="TRANSALDOLASE_1"/>
    <property type="match status" value="1"/>
</dbReference>
<dbReference type="CDD" id="cd00956">
    <property type="entry name" value="Transaldolase_FSA"/>
    <property type="match status" value="1"/>
</dbReference>
<evidence type="ECO:0000313" key="5">
    <source>
        <dbReference type="EMBL" id="CUP21249.1"/>
    </source>
</evidence>
<dbReference type="OrthoDB" id="9807051at2"/>
<dbReference type="GeneID" id="96227976"/>
<dbReference type="InterPro" id="IPR018225">
    <property type="entry name" value="Transaldolase_AS"/>
</dbReference>
<evidence type="ECO:0000256" key="1">
    <source>
        <dbReference type="ARBA" id="ARBA00004496"/>
    </source>
</evidence>
<organism evidence="5 6">
    <name type="scientific">Dorea longicatena</name>
    <dbReference type="NCBI Taxonomy" id="88431"/>
    <lineage>
        <taxon>Bacteria</taxon>
        <taxon>Bacillati</taxon>
        <taxon>Bacillota</taxon>
        <taxon>Clostridia</taxon>
        <taxon>Lachnospirales</taxon>
        <taxon>Lachnospiraceae</taxon>
        <taxon>Dorea</taxon>
    </lineage>
</organism>
<dbReference type="SUPFAM" id="SSF51569">
    <property type="entry name" value="Aldolase"/>
    <property type="match status" value="1"/>
</dbReference>
<evidence type="ECO:0000313" key="6">
    <source>
        <dbReference type="Proteomes" id="UP000095485"/>
    </source>
</evidence>
<reference evidence="5 6" key="1">
    <citation type="submission" date="2015-09" db="EMBL/GenBank/DDBJ databases">
        <authorList>
            <consortium name="Pathogen Informatics"/>
        </authorList>
    </citation>
    <scope>NUCLEOTIDE SEQUENCE [LARGE SCALE GENOMIC DNA]</scope>
    <source>
        <strain evidence="5 6">2789STDY5834914</strain>
    </source>
</reference>
<protein>
    <submittedName>
        <fullName evidence="5">Fructose-6-phosphate aldolase 1</fullName>
        <ecNumber evidence="5">4.1.2.-</ecNumber>
    </submittedName>
</protein>
<dbReference type="InterPro" id="IPR033919">
    <property type="entry name" value="TSA/FSA_arc/bac"/>
</dbReference>
<name>A0A174LIG0_9FIRM</name>
<dbReference type="Gene3D" id="3.20.20.70">
    <property type="entry name" value="Aldolase class I"/>
    <property type="match status" value="1"/>
</dbReference>
<dbReference type="GO" id="GO:0016832">
    <property type="term" value="F:aldehyde-lyase activity"/>
    <property type="evidence" value="ECO:0007669"/>
    <property type="project" value="InterPro"/>
</dbReference>
<dbReference type="InterPro" id="IPR001585">
    <property type="entry name" value="TAL/FSA"/>
</dbReference>
<accession>A0A174LIG0</accession>
<dbReference type="Proteomes" id="UP000095485">
    <property type="component" value="Unassembled WGS sequence"/>
</dbReference>
<evidence type="ECO:0000256" key="3">
    <source>
        <dbReference type="ARBA" id="ARBA00022679"/>
    </source>
</evidence>
<dbReference type="InterPro" id="IPR013785">
    <property type="entry name" value="Aldolase_TIM"/>
</dbReference>
<keyword evidence="4" id="KW-0704">Schiff base</keyword>